<keyword evidence="13" id="KW-1185">Reference proteome</keyword>
<dbReference type="Proteomes" id="UP000335636">
    <property type="component" value="Unassembled WGS sequence"/>
</dbReference>
<dbReference type="GO" id="GO:0034476">
    <property type="term" value="P:U5 snRNA 3'-end processing"/>
    <property type="evidence" value="ECO:0007669"/>
    <property type="project" value="TreeGrafter"/>
</dbReference>
<dbReference type="GO" id="GO:0034475">
    <property type="term" value="P:U4 snRNA 3'-end processing"/>
    <property type="evidence" value="ECO:0007669"/>
    <property type="project" value="TreeGrafter"/>
</dbReference>
<dbReference type="InterPro" id="IPR001247">
    <property type="entry name" value="ExoRNase_PH_dom1"/>
</dbReference>
<evidence type="ECO:0000256" key="3">
    <source>
        <dbReference type="ARBA" id="ARBA00006678"/>
    </source>
</evidence>
<gene>
    <name evidence="11" type="ORF">GHT09_018663</name>
    <name evidence="12" type="ORF">MONAX_5E030766</name>
</gene>
<dbReference type="GO" id="GO:0000176">
    <property type="term" value="C:nuclear exosome (RNase complex)"/>
    <property type="evidence" value="ECO:0007669"/>
    <property type="project" value="TreeGrafter"/>
</dbReference>
<dbReference type="GO" id="GO:0071038">
    <property type="term" value="P:TRAMP-dependent tRNA surveillance pathway"/>
    <property type="evidence" value="ECO:0007669"/>
    <property type="project" value="TreeGrafter"/>
</dbReference>
<dbReference type="EMBL" id="CABDUW010001557">
    <property type="protein sequence ID" value="VTJ82603.1"/>
    <property type="molecule type" value="Genomic_DNA"/>
</dbReference>
<dbReference type="GO" id="GO:0071035">
    <property type="term" value="P:nuclear polyadenylation-dependent rRNA catabolic process"/>
    <property type="evidence" value="ECO:0007669"/>
    <property type="project" value="TreeGrafter"/>
</dbReference>
<name>A0A5E4CL71_MARMO</name>
<dbReference type="InterPro" id="IPR050590">
    <property type="entry name" value="Exosome_comp_Rrp42_subfam"/>
</dbReference>
<evidence type="ECO:0000313" key="12">
    <source>
        <dbReference type="EMBL" id="VTJ82603.1"/>
    </source>
</evidence>
<dbReference type="GO" id="GO:0071028">
    <property type="term" value="P:nuclear mRNA surveillance"/>
    <property type="evidence" value="ECO:0007669"/>
    <property type="project" value="TreeGrafter"/>
</dbReference>
<evidence type="ECO:0000256" key="7">
    <source>
        <dbReference type="ARBA" id="ARBA00022884"/>
    </source>
</evidence>
<dbReference type="PANTHER" id="PTHR11097:SF9">
    <property type="entry name" value="EXOSOME COMPLEX COMPONENT RRP43"/>
    <property type="match status" value="1"/>
</dbReference>
<reference evidence="11" key="2">
    <citation type="submission" date="2020-08" db="EMBL/GenBank/DDBJ databases">
        <authorList>
            <person name="Shumante A."/>
            <person name="Zimin A.V."/>
            <person name="Puiu D."/>
            <person name="Salzberg S.L."/>
        </authorList>
    </citation>
    <scope>NUCLEOTIDE SEQUENCE</scope>
    <source>
        <strain evidence="11">WC2-LM</strain>
        <tissue evidence="11">Liver</tissue>
    </source>
</reference>
<dbReference type="GO" id="GO:0034473">
    <property type="term" value="P:U1 snRNA 3'-end processing"/>
    <property type="evidence" value="ECO:0007669"/>
    <property type="project" value="TreeGrafter"/>
</dbReference>
<dbReference type="EMBL" id="WJEC01007576">
    <property type="protein sequence ID" value="KAF7469894.1"/>
    <property type="molecule type" value="Genomic_DNA"/>
</dbReference>
<protein>
    <recommendedName>
        <fullName evidence="9">Ribosomal RNA-processing protein 43</fullName>
    </recommendedName>
</protein>
<evidence type="ECO:0000259" key="10">
    <source>
        <dbReference type="Pfam" id="PF01138"/>
    </source>
</evidence>
<keyword evidence="5" id="KW-0698">rRNA processing</keyword>
<dbReference type="GO" id="GO:0016075">
    <property type="term" value="P:rRNA catabolic process"/>
    <property type="evidence" value="ECO:0007669"/>
    <property type="project" value="TreeGrafter"/>
</dbReference>
<dbReference type="PANTHER" id="PTHR11097">
    <property type="entry name" value="EXOSOME COMPLEX EXONUCLEASE RIBOSOMAL RNA PROCESSING PROTEIN"/>
    <property type="match status" value="1"/>
</dbReference>
<dbReference type="AlphaFoldDB" id="A0A5E4CL71"/>
<dbReference type="Proteomes" id="UP000662637">
    <property type="component" value="Unassembled WGS sequence"/>
</dbReference>
<reference evidence="12 13" key="1">
    <citation type="submission" date="2019-04" db="EMBL/GenBank/DDBJ databases">
        <authorList>
            <person name="Alioto T."/>
            <person name="Alioto T."/>
        </authorList>
    </citation>
    <scope>NUCLEOTIDE SEQUENCE [LARGE SCALE GENOMIC DNA]</scope>
</reference>
<dbReference type="GO" id="GO:0000467">
    <property type="term" value="P:exonucleolytic trimming to generate mature 3'-end of 5.8S rRNA from tricistronic rRNA transcript (SSU-rRNA, 5.8S rRNA, LSU-rRNA)"/>
    <property type="evidence" value="ECO:0007669"/>
    <property type="project" value="TreeGrafter"/>
</dbReference>
<dbReference type="Gene3D" id="3.30.230.70">
    <property type="entry name" value="GHMP Kinase, N-terminal domain"/>
    <property type="match status" value="1"/>
</dbReference>
<keyword evidence="7" id="KW-0694">RNA-binding</keyword>
<evidence type="ECO:0000256" key="1">
    <source>
        <dbReference type="ARBA" id="ARBA00004496"/>
    </source>
</evidence>
<organism evidence="12 13">
    <name type="scientific">Marmota monax</name>
    <name type="common">Woodchuck</name>
    <dbReference type="NCBI Taxonomy" id="9995"/>
    <lineage>
        <taxon>Eukaryota</taxon>
        <taxon>Metazoa</taxon>
        <taxon>Chordata</taxon>
        <taxon>Craniata</taxon>
        <taxon>Vertebrata</taxon>
        <taxon>Euteleostomi</taxon>
        <taxon>Mammalia</taxon>
        <taxon>Eutheria</taxon>
        <taxon>Euarchontoglires</taxon>
        <taxon>Glires</taxon>
        <taxon>Rodentia</taxon>
        <taxon>Sciuromorpha</taxon>
        <taxon>Sciuridae</taxon>
        <taxon>Xerinae</taxon>
        <taxon>Marmotini</taxon>
        <taxon>Marmota</taxon>
    </lineage>
</organism>
<evidence type="ECO:0000256" key="5">
    <source>
        <dbReference type="ARBA" id="ARBA00022552"/>
    </source>
</evidence>
<dbReference type="InterPro" id="IPR027408">
    <property type="entry name" value="PNPase/RNase_PH_dom_sf"/>
</dbReference>
<evidence type="ECO:0000313" key="13">
    <source>
        <dbReference type="Proteomes" id="UP000335636"/>
    </source>
</evidence>
<sequence>MAARFKTVEPMEYYRRFLKENCHIDGREFGKFRTTTVNIVPISTTDGSALVKLGNTTVVYGVKAEFAEPSTDAPNKGYVVSNVDLPTLCSSRF</sequence>
<dbReference type="GO" id="GO:0000177">
    <property type="term" value="C:cytoplasmic exosome (RNase complex)"/>
    <property type="evidence" value="ECO:0007669"/>
    <property type="project" value="TreeGrafter"/>
</dbReference>
<comment type="similarity">
    <text evidence="3">Belongs to the RNase PH family.</text>
</comment>
<dbReference type="SUPFAM" id="SSF54211">
    <property type="entry name" value="Ribosomal protein S5 domain 2-like"/>
    <property type="match status" value="1"/>
</dbReference>
<proteinExistence type="inferred from homology"/>
<dbReference type="GO" id="GO:0035925">
    <property type="term" value="F:mRNA 3'-UTR AU-rich region binding"/>
    <property type="evidence" value="ECO:0007669"/>
    <property type="project" value="TreeGrafter"/>
</dbReference>
<keyword evidence="4" id="KW-0963">Cytoplasm</keyword>
<evidence type="ECO:0000256" key="2">
    <source>
        <dbReference type="ARBA" id="ARBA00004604"/>
    </source>
</evidence>
<keyword evidence="6" id="KW-0271">Exosome</keyword>
<dbReference type="InterPro" id="IPR020568">
    <property type="entry name" value="Ribosomal_Su5_D2-typ_SF"/>
</dbReference>
<evidence type="ECO:0000313" key="11">
    <source>
        <dbReference type="EMBL" id="KAF7469894.1"/>
    </source>
</evidence>
<dbReference type="Pfam" id="PF01138">
    <property type="entry name" value="RNase_PH"/>
    <property type="match status" value="1"/>
</dbReference>
<feature type="domain" description="Exoribonuclease phosphorolytic" evidence="10">
    <location>
        <begin position="32"/>
        <end position="93"/>
    </location>
</feature>
<accession>A0A5E4CL71</accession>
<comment type="subcellular location">
    <subcellularLocation>
        <location evidence="1">Cytoplasm</location>
    </subcellularLocation>
    <subcellularLocation>
        <location evidence="2">Nucleus</location>
        <location evidence="2">Nucleolus</location>
    </subcellularLocation>
</comment>
<dbReference type="GO" id="GO:0005730">
    <property type="term" value="C:nucleolus"/>
    <property type="evidence" value="ECO:0007669"/>
    <property type="project" value="UniProtKB-SubCell"/>
</dbReference>
<keyword evidence="8" id="KW-0539">Nucleus</keyword>
<evidence type="ECO:0000256" key="8">
    <source>
        <dbReference type="ARBA" id="ARBA00023242"/>
    </source>
</evidence>
<evidence type="ECO:0000256" key="4">
    <source>
        <dbReference type="ARBA" id="ARBA00022490"/>
    </source>
</evidence>
<evidence type="ECO:0000256" key="6">
    <source>
        <dbReference type="ARBA" id="ARBA00022835"/>
    </source>
</evidence>
<evidence type="ECO:0000256" key="9">
    <source>
        <dbReference type="ARBA" id="ARBA00030617"/>
    </source>
</evidence>